<sequence>MAAKSSSISSICYIIQDIEILVACPSFPAITFLLQNQEIFKGSEIQIRELIGSLLFFLPTATAPNYDYGSSKLAIGTPPTLEFRGSSRKACSRFVCLSNQGPGSYLSPQDFAMPWVGRINPLFPSKLSNSGIVKSKKLSATDLSQLWWTMTAVSVICERYHMAAMEVSISLKSPKNLVTGLLKPFTLQNLNMHRILIAMSLDVLTLAARSQGSYLCPGCHLFRDSKQYYGIIVGTLESEWLRVTLHRWLLDDEYCPEPTNVEISKVAAHSYYKCLVEKQTELGEILLKMARELESISYQESFHGAFSSANAAVALISQRIELD</sequence>
<dbReference type="EMBL" id="JAVXUP010002447">
    <property type="protein sequence ID" value="KAK3003245.1"/>
    <property type="molecule type" value="Genomic_DNA"/>
</dbReference>
<organism evidence="1 2">
    <name type="scientific">Escallonia herrerae</name>
    <dbReference type="NCBI Taxonomy" id="1293975"/>
    <lineage>
        <taxon>Eukaryota</taxon>
        <taxon>Viridiplantae</taxon>
        <taxon>Streptophyta</taxon>
        <taxon>Embryophyta</taxon>
        <taxon>Tracheophyta</taxon>
        <taxon>Spermatophyta</taxon>
        <taxon>Magnoliopsida</taxon>
        <taxon>eudicotyledons</taxon>
        <taxon>Gunneridae</taxon>
        <taxon>Pentapetalae</taxon>
        <taxon>asterids</taxon>
        <taxon>campanulids</taxon>
        <taxon>Escalloniales</taxon>
        <taxon>Escalloniaceae</taxon>
        <taxon>Escallonia</taxon>
    </lineage>
</organism>
<dbReference type="PANTHER" id="PTHR36776">
    <property type="entry name" value="EXPRESSED PROTEIN"/>
    <property type="match status" value="1"/>
</dbReference>
<gene>
    <name evidence="1" type="ORF">RJ639_018187</name>
</gene>
<accession>A0AA88VA22</accession>
<dbReference type="AlphaFoldDB" id="A0AA88VA22"/>
<name>A0AA88VA22_9ASTE</name>
<dbReference type="Proteomes" id="UP001188597">
    <property type="component" value="Unassembled WGS sequence"/>
</dbReference>
<comment type="caution">
    <text evidence="1">The sequence shown here is derived from an EMBL/GenBank/DDBJ whole genome shotgun (WGS) entry which is preliminary data.</text>
</comment>
<evidence type="ECO:0000313" key="1">
    <source>
        <dbReference type="EMBL" id="KAK3003245.1"/>
    </source>
</evidence>
<evidence type="ECO:0000313" key="2">
    <source>
        <dbReference type="Proteomes" id="UP001188597"/>
    </source>
</evidence>
<reference evidence="1" key="1">
    <citation type="submission" date="2022-12" db="EMBL/GenBank/DDBJ databases">
        <title>Draft genome assemblies for two species of Escallonia (Escalloniales).</title>
        <authorList>
            <person name="Chanderbali A."/>
            <person name="Dervinis C."/>
            <person name="Anghel I."/>
            <person name="Soltis D."/>
            <person name="Soltis P."/>
            <person name="Zapata F."/>
        </authorList>
    </citation>
    <scope>NUCLEOTIDE SEQUENCE</scope>
    <source>
        <strain evidence="1">UCBG64.0493</strain>
        <tissue evidence="1">Leaf</tissue>
    </source>
</reference>
<keyword evidence="2" id="KW-1185">Reference proteome</keyword>
<dbReference type="PANTHER" id="PTHR36776:SF1">
    <property type="entry name" value="EXPRESSED PROTEIN"/>
    <property type="match status" value="1"/>
</dbReference>
<protein>
    <submittedName>
        <fullName evidence="1">Uncharacterized protein</fullName>
    </submittedName>
</protein>
<proteinExistence type="predicted"/>